<dbReference type="EMBL" id="FP929132">
    <property type="protein sequence ID" value="CBX97946.1"/>
    <property type="molecule type" value="Genomic_DNA"/>
</dbReference>
<evidence type="ECO:0000313" key="1">
    <source>
        <dbReference type="EMBL" id="CBX97946.1"/>
    </source>
</evidence>
<sequence length="58" mass="6447">MATRTNRQMKPTNRNVHMASKIHTVYSEVIIRASPFVQLHMANVCIAAKPLQRLTGGG</sequence>
<name>E5A269_LEPMJ</name>
<organism evidence="2">
    <name type="scientific">Leptosphaeria maculans (strain JN3 / isolate v23.1.3 / race Av1-4-5-6-7-8)</name>
    <name type="common">Blackleg fungus</name>
    <name type="synonym">Phoma lingam</name>
    <dbReference type="NCBI Taxonomy" id="985895"/>
    <lineage>
        <taxon>Eukaryota</taxon>
        <taxon>Fungi</taxon>
        <taxon>Dikarya</taxon>
        <taxon>Ascomycota</taxon>
        <taxon>Pezizomycotina</taxon>
        <taxon>Dothideomycetes</taxon>
        <taxon>Pleosporomycetidae</taxon>
        <taxon>Pleosporales</taxon>
        <taxon>Pleosporineae</taxon>
        <taxon>Leptosphaeriaceae</taxon>
        <taxon>Plenodomus</taxon>
        <taxon>Plenodomus lingam/Leptosphaeria maculans species complex</taxon>
    </lineage>
</organism>
<dbReference type="InParanoid" id="E5A269"/>
<protein>
    <submittedName>
        <fullName evidence="1">Predicted protein</fullName>
    </submittedName>
</protein>
<reference evidence="2" key="1">
    <citation type="journal article" date="2011" name="Nat. Commun.">
        <title>Effector diversification within compartments of the Leptosphaeria maculans genome affected by Repeat-Induced Point mutations.</title>
        <authorList>
            <person name="Rouxel T."/>
            <person name="Grandaubert J."/>
            <person name="Hane J.K."/>
            <person name="Hoede C."/>
            <person name="van de Wouw A.P."/>
            <person name="Couloux A."/>
            <person name="Dominguez V."/>
            <person name="Anthouard V."/>
            <person name="Bally P."/>
            <person name="Bourras S."/>
            <person name="Cozijnsen A.J."/>
            <person name="Ciuffetti L.M."/>
            <person name="Degrave A."/>
            <person name="Dilmaghani A."/>
            <person name="Duret L."/>
            <person name="Fudal I."/>
            <person name="Goodwin S.B."/>
            <person name="Gout L."/>
            <person name="Glaser N."/>
            <person name="Linglin J."/>
            <person name="Kema G.H.J."/>
            <person name="Lapalu N."/>
            <person name="Lawrence C.B."/>
            <person name="May K."/>
            <person name="Meyer M."/>
            <person name="Ollivier B."/>
            <person name="Poulain J."/>
            <person name="Schoch C.L."/>
            <person name="Simon A."/>
            <person name="Spatafora J.W."/>
            <person name="Stachowiak A."/>
            <person name="Turgeon B.G."/>
            <person name="Tyler B.M."/>
            <person name="Vincent D."/>
            <person name="Weissenbach J."/>
            <person name="Amselem J."/>
            <person name="Quesneville H."/>
            <person name="Oliver R.P."/>
            <person name="Wincker P."/>
            <person name="Balesdent M.-H."/>
            <person name="Howlett B.J."/>
        </authorList>
    </citation>
    <scope>NUCLEOTIDE SEQUENCE [LARGE SCALE GENOMIC DNA]</scope>
    <source>
        <strain evidence="2">JN3 / isolate v23.1.3 / race Av1-4-5-6-7-8</strain>
    </source>
</reference>
<gene>
    <name evidence="1" type="ORF">LEMA_uP093550.1</name>
</gene>
<dbReference type="HOGENOM" id="CLU_2979550_0_0_1"/>
<dbReference type="AlphaFoldDB" id="E5A269"/>
<dbReference type="Proteomes" id="UP000002668">
    <property type="component" value="Genome"/>
</dbReference>
<proteinExistence type="predicted"/>
<accession>E5A269</accession>
<evidence type="ECO:0000313" key="2">
    <source>
        <dbReference type="Proteomes" id="UP000002668"/>
    </source>
</evidence>
<keyword evidence="2" id="KW-1185">Reference proteome</keyword>
<dbReference type="VEuPathDB" id="FungiDB:LEMA_uP093550.1"/>